<dbReference type="GO" id="GO:0005730">
    <property type="term" value="C:nucleolus"/>
    <property type="evidence" value="ECO:0007669"/>
    <property type="project" value="UniProtKB-SubCell"/>
</dbReference>
<evidence type="ECO:0000313" key="7">
    <source>
        <dbReference type="Proteomes" id="UP000270296"/>
    </source>
</evidence>
<reference evidence="8" key="1">
    <citation type="submission" date="2016-06" db="UniProtKB">
        <authorList>
            <consortium name="WormBaseParasite"/>
        </authorList>
    </citation>
    <scope>IDENTIFICATION</scope>
</reference>
<name>A0A183I9A6_9BILA</name>
<keyword evidence="3" id="KW-0240">DNA-directed RNA polymerase</keyword>
<dbReference type="GO" id="GO:0006351">
    <property type="term" value="P:DNA-templated transcription"/>
    <property type="evidence" value="ECO:0007669"/>
    <property type="project" value="InterPro"/>
</dbReference>
<gene>
    <name evidence="6" type="ORF">SBAD_LOCUS200</name>
</gene>
<keyword evidence="5" id="KW-0539">Nucleus</keyword>
<reference evidence="6 7" key="2">
    <citation type="submission" date="2018-11" db="EMBL/GenBank/DDBJ databases">
        <authorList>
            <consortium name="Pathogen Informatics"/>
        </authorList>
    </citation>
    <scope>NUCLEOTIDE SEQUENCE [LARGE SCALE GENOMIC DNA]</scope>
</reference>
<dbReference type="GO" id="GO:0000428">
    <property type="term" value="C:DNA-directed RNA polymerase complex"/>
    <property type="evidence" value="ECO:0007669"/>
    <property type="project" value="UniProtKB-KW"/>
</dbReference>
<dbReference type="WBParaSite" id="SBAD_0000021301-mRNA-1">
    <property type="protein sequence ID" value="SBAD_0000021301-mRNA-1"/>
    <property type="gene ID" value="SBAD_0000021301"/>
</dbReference>
<dbReference type="AlphaFoldDB" id="A0A183I9A6"/>
<dbReference type="GO" id="GO:0003677">
    <property type="term" value="F:DNA binding"/>
    <property type="evidence" value="ECO:0007669"/>
    <property type="project" value="InterPro"/>
</dbReference>
<evidence type="ECO:0000256" key="2">
    <source>
        <dbReference type="ARBA" id="ARBA00009430"/>
    </source>
</evidence>
<sequence length="222" mass="25820">MTEKCDEKETTSMALPKYNPNAMKPEDIYDLSDVVSDDYLLCLLDEANEALKNLLQKQSVPDLFPYITNFMKKFVEKTEDHSRKRCMLVYLNYLIRFSSFIVNRKRVEVSQFEGSHIPEELRYKLIERYTVAAKGRRLISSMLRDSLISHIVLFMLFFSDFKISMNEFVKDAQIGEKRLKTIARLLGCKVTTEKGHGISSLTLKQPPSTKHVFTARGRKSFR</sequence>
<dbReference type="InterPro" id="IPR009668">
    <property type="entry name" value="RNA_pol-assoc_fac_A49-like"/>
</dbReference>
<evidence type="ECO:0000313" key="8">
    <source>
        <dbReference type="WBParaSite" id="SBAD_0000021301-mRNA-1"/>
    </source>
</evidence>
<comment type="similarity">
    <text evidence="2">Belongs to the eukaryotic RPA49/POLR1E RNA polymerase subunit family.</text>
</comment>
<dbReference type="EMBL" id="UZAM01000360">
    <property type="protein sequence ID" value="VDO80698.1"/>
    <property type="molecule type" value="Genomic_DNA"/>
</dbReference>
<dbReference type="PANTHER" id="PTHR14440">
    <property type="entry name" value="DNA-DIRECTED RNA POLYMERASE I SUBUNIT RPA49"/>
    <property type="match status" value="1"/>
</dbReference>
<evidence type="ECO:0000313" key="6">
    <source>
        <dbReference type="EMBL" id="VDO80698.1"/>
    </source>
</evidence>
<evidence type="ECO:0000256" key="3">
    <source>
        <dbReference type="ARBA" id="ARBA00022478"/>
    </source>
</evidence>
<comment type="subcellular location">
    <subcellularLocation>
        <location evidence="1">Nucleus</location>
        <location evidence="1">Nucleolus</location>
    </subcellularLocation>
</comment>
<evidence type="ECO:0000256" key="1">
    <source>
        <dbReference type="ARBA" id="ARBA00004604"/>
    </source>
</evidence>
<proteinExistence type="inferred from homology"/>
<evidence type="ECO:0000256" key="5">
    <source>
        <dbReference type="ARBA" id="ARBA00023242"/>
    </source>
</evidence>
<dbReference type="Proteomes" id="UP000270296">
    <property type="component" value="Unassembled WGS sequence"/>
</dbReference>
<dbReference type="OrthoDB" id="532500at2759"/>
<protein>
    <submittedName>
        <fullName evidence="8">DNA-directed RNA polymerase I subunit RPA49</fullName>
    </submittedName>
</protein>
<keyword evidence="7" id="KW-1185">Reference proteome</keyword>
<organism evidence="8">
    <name type="scientific">Soboliphyme baturini</name>
    <dbReference type="NCBI Taxonomy" id="241478"/>
    <lineage>
        <taxon>Eukaryota</taxon>
        <taxon>Metazoa</taxon>
        <taxon>Ecdysozoa</taxon>
        <taxon>Nematoda</taxon>
        <taxon>Enoplea</taxon>
        <taxon>Dorylaimia</taxon>
        <taxon>Dioctophymatida</taxon>
        <taxon>Dioctophymatoidea</taxon>
        <taxon>Soboliphymatidae</taxon>
        <taxon>Soboliphyme</taxon>
    </lineage>
</organism>
<dbReference type="Pfam" id="PF06870">
    <property type="entry name" value="RNA_pol_I_A49"/>
    <property type="match status" value="1"/>
</dbReference>
<evidence type="ECO:0000256" key="4">
    <source>
        <dbReference type="ARBA" id="ARBA00023163"/>
    </source>
</evidence>
<accession>A0A183I9A6</accession>
<keyword evidence="4" id="KW-0804">Transcription</keyword>